<dbReference type="RefSeq" id="WP_191125638.1">
    <property type="nucleotide sequence ID" value="NZ_JACXWY010000021.1"/>
</dbReference>
<comment type="caution">
    <text evidence="9">The sequence shown here is derived from an EMBL/GenBank/DDBJ whole genome shotgun (WGS) entry which is preliminary data.</text>
</comment>
<reference evidence="9" key="1">
    <citation type="submission" date="2020-09" db="EMBL/GenBank/DDBJ databases">
        <title>Bosea spartocytisi sp. nov. a root nodule endophyte of Spartocytisus supranubius in the high mountain ecosystem fo the Teide National Park (Canary Islands, Spain).</title>
        <authorList>
            <person name="Pulido-Suarez L."/>
            <person name="Peix A."/>
            <person name="Igual J.M."/>
            <person name="Socas-Perez N."/>
            <person name="Velazquez E."/>
            <person name="Flores-Felix J.D."/>
            <person name="Leon-Barrios M."/>
        </authorList>
    </citation>
    <scope>NUCLEOTIDE SEQUENCE</scope>
    <source>
        <strain evidence="9">SSUT16</strain>
    </source>
</reference>
<evidence type="ECO:0000256" key="3">
    <source>
        <dbReference type="ARBA" id="ARBA00029447"/>
    </source>
</evidence>
<feature type="domain" description="PAS" evidence="6">
    <location>
        <begin position="1"/>
        <end position="55"/>
    </location>
</feature>
<dbReference type="Pfam" id="PF00015">
    <property type="entry name" value="MCPsignal"/>
    <property type="match status" value="1"/>
</dbReference>
<evidence type="ECO:0000256" key="1">
    <source>
        <dbReference type="ARBA" id="ARBA00004370"/>
    </source>
</evidence>
<proteinExistence type="inferred from homology"/>
<dbReference type="Gene3D" id="3.30.450.20">
    <property type="entry name" value="PAS domain"/>
    <property type="match status" value="2"/>
</dbReference>
<protein>
    <submittedName>
        <fullName evidence="9">PAS domain S-box protein</fullName>
    </submittedName>
</protein>
<dbReference type="SMART" id="SM00283">
    <property type="entry name" value="MA"/>
    <property type="match status" value="1"/>
</dbReference>
<dbReference type="InterPro" id="IPR000014">
    <property type="entry name" value="PAS"/>
</dbReference>
<gene>
    <name evidence="9" type="ORF">IED13_23515</name>
</gene>
<dbReference type="InterPro" id="IPR051310">
    <property type="entry name" value="MCP_chemotaxis"/>
</dbReference>
<evidence type="ECO:0000313" key="9">
    <source>
        <dbReference type="EMBL" id="MBD3848676.1"/>
    </source>
</evidence>
<feature type="domain" description="PAS" evidence="6">
    <location>
        <begin position="136"/>
        <end position="178"/>
    </location>
</feature>
<evidence type="ECO:0000259" key="5">
    <source>
        <dbReference type="PROSITE" id="PS50111"/>
    </source>
</evidence>
<dbReference type="EMBL" id="JACXWY010000021">
    <property type="protein sequence ID" value="MBD3848676.1"/>
    <property type="molecule type" value="Genomic_DNA"/>
</dbReference>
<accession>A0A927ECC9</accession>
<evidence type="ECO:0000259" key="7">
    <source>
        <dbReference type="PROSITE" id="PS50113"/>
    </source>
</evidence>
<dbReference type="SMART" id="SM00086">
    <property type="entry name" value="PAC"/>
    <property type="match status" value="2"/>
</dbReference>
<feature type="domain" description="PAC" evidence="7">
    <location>
        <begin position="195"/>
        <end position="247"/>
    </location>
</feature>
<dbReference type="InterPro" id="IPR000700">
    <property type="entry name" value="PAS-assoc_C"/>
</dbReference>
<keyword evidence="4" id="KW-0807">Transducer</keyword>
<comment type="similarity">
    <text evidence="3">Belongs to the methyl-accepting chemotaxis (MCP) protein family.</text>
</comment>
<feature type="domain" description="PAC" evidence="7">
    <location>
        <begin position="71"/>
        <end position="125"/>
    </location>
</feature>
<keyword evidence="2" id="KW-0488">Methylation</keyword>
<dbReference type="PANTHER" id="PTHR43531:SF14">
    <property type="entry name" value="METHYL-ACCEPTING CHEMOTAXIS PROTEIN I-RELATED"/>
    <property type="match status" value="1"/>
</dbReference>
<dbReference type="Proteomes" id="UP000619295">
    <property type="component" value="Unassembled WGS sequence"/>
</dbReference>
<evidence type="ECO:0000313" key="10">
    <source>
        <dbReference type="Proteomes" id="UP000619295"/>
    </source>
</evidence>
<feature type="domain" description="Methyl-accepting transducer" evidence="5">
    <location>
        <begin position="300"/>
        <end position="529"/>
    </location>
</feature>
<dbReference type="SUPFAM" id="SSF55785">
    <property type="entry name" value="PYP-like sensor domain (PAS domain)"/>
    <property type="match status" value="2"/>
</dbReference>
<dbReference type="PANTHER" id="PTHR43531">
    <property type="entry name" value="PROTEIN ICFG"/>
    <property type="match status" value="1"/>
</dbReference>
<dbReference type="CDD" id="cd11386">
    <property type="entry name" value="MCP_signal"/>
    <property type="match status" value="1"/>
</dbReference>
<dbReference type="InterPro" id="IPR001610">
    <property type="entry name" value="PAC"/>
</dbReference>
<sequence>MAEQIAAINRSQAVIEFDLDGKVLDANENFLSVMGYSLAEVKGQHHSLFVTPEERGSAAYKQFWADLGRGEFSRGQYLRVGKSGKEVWIQASYNPIMGSGGKPVGVIKYAYDVTEQKNLLADLEGQRAAIDKAQAVIAFDLAGKILHANENFLTVLGYALPEIAGQHHRMFVDPTERESSAYKAFWERLGRGEYDAGQYRRIGKGGKEVWIQASYNPILDAQGRPYKVVKFATDITATFKGKQLEAAVQETSETIARAKAKDLTGRVPLEGKSGEVATLCAGVNDLLDTLAEVIGSVRDISVRIDGASLKITSDSQQLAERTEANAASLQETAATTEELAASVKHSAGNSKMAVQLGNEASDVAARGGAIVTEAVDAMGRIEKASSGISEIISMIDEIAFQTNLLALNAAVEAARAGDAGRGFAVVATEVRALAARCSESANGVKALIANSAQQIQAGVGLVKDAGATLREIVDAASKVASTVNEISQATVEQANGIDEMARTVAHMDEMTQQNSLLADQSAKVARDLQQETEALSTMVSAFKLDGQRRQPVPHLVHSAAPVAVNARPAMVPARRLATGGGADGWAEF</sequence>
<dbReference type="InterPro" id="IPR004089">
    <property type="entry name" value="MCPsignal_dom"/>
</dbReference>
<dbReference type="NCBIfam" id="TIGR00229">
    <property type="entry name" value="sensory_box"/>
    <property type="match status" value="2"/>
</dbReference>
<dbReference type="InterPro" id="IPR003660">
    <property type="entry name" value="HAMP_dom"/>
</dbReference>
<dbReference type="SUPFAM" id="SSF58104">
    <property type="entry name" value="Methyl-accepting chemotaxis protein (MCP) signaling domain"/>
    <property type="match status" value="1"/>
</dbReference>
<dbReference type="SMART" id="SM00091">
    <property type="entry name" value="PAS"/>
    <property type="match status" value="2"/>
</dbReference>
<evidence type="ECO:0000256" key="2">
    <source>
        <dbReference type="ARBA" id="ARBA00022481"/>
    </source>
</evidence>
<evidence type="ECO:0000259" key="6">
    <source>
        <dbReference type="PROSITE" id="PS50112"/>
    </source>
</evidence>
<name>A0A927ECC9_9HYPH</name>
<keyword evidence="10" id="KW-1185">Reference proteome</keyword>
<dbReference type="CDD" id="cd00130">
    <property type="entry name" value="PAS"/>
    <property type="match status" value="2"/>
</dbReference>
<dbReference type="GO" id="GO:0004888">
    <property type="term" value="F:transmembrane signaling receptor activity"/>
    <property type="evidence" value="ECO:0007669"/>
    <property type="project" value="TreeGrafter"/>
</dbReference>
<dbReference type="GO" id="GO:0007165">
    <property type="term" value="P:signal transduction"/>
    <property type="evidence" value="ECO:0007669"/>
    <property type="project" value="UniProtKB-KW"/>
</dbReference>
<dbReference type="PROSITE" id="PS50112">
    <property type="entry name" value="PAS"/>
    <property type="match status" value="2"/>
</dbReference>
<dbReference type="PROSITE" id="PS50885">
    <property type="entry name" value="HAMP"/>
    <property type="match status" value="1"/>
</dbReference>
<dbReference type="GO" id="GO:0006935">
    <property type="term" value="P:chemotaxis"/>
    <property type="evidence" value="ECO:0007669"/>
    <property type="project" value="TreeGrafter"/>
</dbReference>
<evidence type="ECO:0000259" key="8">
    <source>
        <dbReference type="PROSITE" id="PS50885"/>
    </source>
</evidence>
<dbReference type="InterPro" id="IPR013655">
    <property type="entry name" value="PAS_fold_3"/>
</dbReference>
<dbReference type="GO" id="GO:0005886">
    <property type="term" value="C:plasma membrane"/>
    <property type="evidence" value="ECO:0007669"/>
    <property type="project" value="TreeGrafter"/>
</dbReference>
<dbReference type="Pfam" id="PF08447">
    <property type="entry name" value="PAS_3"/>
    <property type="match status" value="2"/>
</dbReference>
<comment type="subcellular location">
    <subcellularLocation>
        <location evidence="1">Membrane</location>
    </subcellularLocation>
</comment>
<dbReference type="AlphaFoldDB" id="A0A927ECC9"/>
<organism evidence="9 10">
    <name type="scientific">Bosea spartocytisi</name>
    <dbReference type="NCBI Taxonomy" id="2773451"/>
    <lineage>
        <taxon>Bacteria</taxon>
        <taxon>Pseudomonadati</taxon>
        <taxon>Pseudomonadota</taxon>
        <taxon>Alphaproteobacteria</taxon>
        <taxon>Hyphomicrobiales</taxon>
        <taxon>Boseaceae</taxon>
        <taxon>Bosea</taxon>
    </lineage>
</organism>
<dbReference type="SMART" id="SM00304">
    <property type="entry name" value="HAMP"/>
    <property type="match status" value="1"/>
</dbReference>
<dbReference type="PROSITE" id="PS50111">
    <property type="entry name" value="CHEMOTAXIS_TRANSDUC_2"/>
    <property type="match status" value="1"/>
</dbReference>
<dbReference type="FunFam" id="1.10.287.950:FF:000001">
    <property type="entry name" value="Methyl-accepting chemotaxis sensory transducer"/>
    <property type="match status" value="1"/>
</dbReference>
<dbReference type="Gene3D" id="1.10.287.950">
    <property type="entry name" value="Methyl-accepting chemotaxis protein"/>
    <property type="match status" value="1"/>
</dbReference>
<feature type="domain" description="HAMP" evidence="8">
    <location>
        <begin position="242"/>
        <end position="295"/>
    </location>
</feature>
<evidence type="ECO:0000256" key="4">
    <source>
        <dbReference type="PROSITE-ProRule" id="PRU00284"/>
    </source>
</evidence>
<dbReference type="InterPro" id="IPR035965">
    <property type="entry name" value="PAS-like_dom_sf"/>
</dbReference>
<dbReference type="PROSITE" id="PS50113">
    <property type="entry name" value="PAC"/>
    <property type="match status" value="2"/>
</dbReference>